<dbReference type="SUPFAM" id="SSF158668">
    <property type="entry name" value="MtlR-like"/>
    <property type="match status" value="1"/>
</dbReference>
<gene>
    <name evidence="1" type="ORF">ABU178_08415</name>
</gene>
<reference evidence="1 2" key="1">
    <citation type="submission" date="2024-08" db="EMBL/GenBank/DDBJ databases">
        <title>Pantoea ronii - a newly identified human opportunistic pathogen.</title>
        <authorList>
            <person name="Keidar-Friedman D."/>
            <person name="Sorek N."/>
            <person name="Leshin-Carmel D."/>
            <person name="Tsur A."/>
            <person name="Amsalem M."/>
            <person name="Tolkach D."/>
            <person name="Brosh-Nissimov T."/>
        </authorList>
    </citation>
    <scope>NUCLEOTIDE SEQUENCE [LARGE SCALE GENOMIC DNA]</scope>
    <source>
        <strain evidence="1 2">AA23256</strain>
    </source>
</reference>
<protein>
    <recommendedName>
        <fullName evidence="3">DUF4145 domain-containing protein</fullName>
    </recommendedName>
</protein>
<dbReference type="Proteomes" id="UP001611251">
    <property type="component" value="Unassembled WGS sequence"/>
</dbReference>
<accession>A0ABW7PXX0</accession>
<proteinExistence type="predicted"/>
<keyword evidence="2" id="KW-1185">Reference proteome</keyword>
<evidence type="ECO:0000313" key="2">
    <source>
        <dbReference type="Proteomes" id="UP001611251"/>
    </source>
</evidence>
<evidence type="ECO:0000313" key="1">
    <source>
        <dbReference type="EMBL" id="MFH8134196.1"/>
    </source>
</evidence>
<comment type="caution">
    <text evidence="1">The sequence shown here is derived from an EMBL/GenBank/DDBJ whole genome shotgun (WGS) entry which is preliminary data.</text>
</comment>
<dbReference type="RefSeq" id="WP_397213768.1">
    <property type="nucleotide sequence ID" value="NZ_JBGFSN010000004.1"/>
</dbReference>
<dbReference type="InterPro" id="IPR038026">
    <property type="entry name" value="MtlR-like_sf"/>
</dbReference>
<evidence type="ECO:0008006" key="3">
    <source>
        <dbReference type="Google" id="ProtNLM"/>
    </source>
</evidence>
<dbReference type="EMBL" id="JBGFSN010000004">
    <property type="protein sequence ID" value="MFH8134196.1"/>
    <property type="molecule type" value="Genomic_DNA"/>
</dbReference>
<sequence>MEISSQPLTFNFSHFEFLTLHTGQHDKFMAACETEDDIGVVLRLHLMLEKDLEAWCICASQNNNIFRGFGENLNLDFSAKNQLAFNFGLSESLNKLIKRFNKIRNVRAHQIDSFALTDPEIESLTSLASQHYPDNLLAVNEFQIQIRGGEPLSFTDKGTPNRLKLVMLYSVLKMRMCDEALRMIGRKL</sequence>
<organism evidence="1 2">
    <name type="scientific">Pantoea osteomyelitidis</name>
    <dbReference type="NCBI Taxonomy" id="3230026"/>
    <lineage>
        <taxon>Bacteria</taxon>
        <taxon>Pseudomonadati</taxon>
        <taxon>Pseudomonadota</taxon>
        <taxon>Gammaproteobacteria</taxon>
        <taxon>Enterobacterales</taxon>
        <taxon>Erwiniaceae</taxon>
        <taxon>Pantoea</taxon>
    </lineage>
</organism>
<name>A0ABW7PXX0_9GAMM</name>